<evidence type="ECO:0000256" key="1">
    <source>
        <dbReference type="SAM" id="MobiDB-lite"/>
    </source>
</evidence>
<feature type="compositionally biased region" description="Basic and acidic residues" evidence="1">
    <location>
        <begin position="50"/>
        <end position="63"/>
    </location>
</feature>
<dbReference type="InterPro" id="IPR010736">
    <property type="entry name" value="SHIPPO-rpt"/>
</dbReference>
<feature type="region of interest" description="Disordered" evidence="1">
    <location>
        <begin position="143"/>
        <end position="168"/>
    </location>
</feature>
<dbReference type="EMBL" id="ML005653">
    <property type="protein sequence ID" value="RKP17859.1"/>
    <property type="molecule type" value="Genomic_DNA"/>
</dbReference>
<evidence type="ECO:0000313" key="3">
    <source>
        <dbReference type="Proteomes" id="UP000281549"/>
    </source>
</evidence>
<reference evidence="3" key="1">
    <citation type="journal article" date="2018" name="Nat. Microbiol.">
        <title>Leveraging single-cell genomics to expand the fungal tree of life.</title>
        <authorList>
            <person name="Ahrendt S.R."/>
            <person name="Quandt C.A."/>
            <person name="Ciobanu D."/>
            <person name="Clum A."/>
            <person name="Salamov A."/>
            <person name="Andreopoulos B."/>
            <person name="Cheng J.F."/>
            <person name="Woyke T."/>
            <person name="Pelin A."/>
            <person name="Henrissat B."/>
            <person name="Reynolds N.K."/>
            <person name="Benny G.L."/>
            <person name="Smith M.E."/>
            <person name="James T.Y."/>
            <person name="Grigoriev I.V."/>
        </authorList>
    </citation>
    <scope>NUCLEOTIDE SEQUENCE [LARGE SCALE GENOMIC DNA]</scope>
    <source>
        <strain evidence="3">CSF55</strain>
    </source>
</reference>
<dbReference type="AlphaFoldDB" id="A0A4V1IZF3"/>
<dbReference type="Pfam" id="PF07004">
    <property type="entry name" value="SHIPPO-rpt"/>
    <property type="match status" value="1"/>
</dbReference>
<organism evidence="2 3">
    <name type="scientific">Rozella allomycis (strain CSF55)</name>
    <dbReference type="NCBI Taxonomy" id="988480"/>
    <lineage>
        <taxon>Eukaryota</taxon>
        <taxon>Fungi</taxon>
        <taxon>Fungi incertae sedis</taxon>
        <taxon>Cryptomycota</taxon>
        <taxon>Cryptomycota incertae sedis</taxon>
        <taxon>Rozella</taxon>
    </lineage>
</organism>
<evidence type="ECO:0000313" key="2">
    <source>
        <dbReference type="EMBL" id="RKP17859.1"/>
    </source>
</evidence>
<gene>
    <name evidence="2" type="ORF">ROZALSC1DRAFT_30381</name>
</gene>
<feature type="compositionally biased region" description="Basic and acidic residues" evidence="1">
    <location>
        <begin position="153"/>
        <end position="163"/>
    </location>
</feature>
<sequence>MHVMSLYIDELSKESVSYFLKVIPMVTKFSKTSMDSVNFSVEKRMAQVKTRERDRNSMGEYIHDPPLSSQGIPLPSPLDYYPVLPPSGKQCTISGRYGKAFYEIGGGSNIGSAKYNVRDIYEKLFKGPSYSFGIKSKSCLDRSNAKNAPKISGKKEERPRNFDKPSPNQYVYQHEFAKDTPKFTFGIKKEEQGNHIFY</sequence>
<feature type="region of interest" description="Disordered" evidence="1">
    <location>
        <begin position="50"/>
        <end position="70"/>
    </location>
</feature>
<accession>A0A4V1IZF3</accession>
<protein>
    <submittedName>
        <fullName evidence="2">Uncharacterized protein</fullName>
    </submittedName>
</protein>
<name>A0A4V1IZF3_ROZAC</name>
<proteinExistence type="predicted"/>
<dbReference type="Proteomes" id="UP000281549">
    <property type="component" value="Unassembled WGS sequence"/>
</dbReference>